<feature type="transmembrane region" description="Helical" evidence="1">
    <location>
        <begin position="115"/>
        <end position="135"/>
    </location>
</feature>
<keyword evidence="1" id="KW-0472">Membrane</keyword>
<dbReference type="NCBIfam" id="TIGR02185">
    <property type="entry name" value="Trep_Strep"/>
    <property type="match status" value="1"/>
</dbReference>
<accession>A0A395X5P6</accession>
<evidence type="ECO:0000256" key="1">
    <source>
        <dbReference type="SAM" id="Phobius"/>
    </source>
</evidence>
<sequence length="200" mass="21864">MSKELNSNKLNGKDLINAGIFSAIYVVIIMLVACTVGMIPIGFILLTLLVPLLEGIPMMLYFSKIKKVGMIMILQVVIGLAMIITGMGYDLLIWGIVTGIIAEIIMKVTKYKKGIACVLAYAVSCICIAGNYVHWIGASDEWLASKAAGYGEVYMNTIAGYFKIWWVFPVMIILCFLGGLIGGLIGRKVMKKHFEKSGLV</sequence>
<evidence type="ECO:0000313" key="2">
    <source>
        <dbReference type="EMBL" id="RGV61247.1"/>
    </source>
</evidence>
<name>A0A395X5P6_9FIRM</name>
<evidence type="ECO:0000313" key="3">
    <source>
        <dbReference type="Proteomes" id="UP000265828"/>
    </source>
</evidence>
<protein>
    <submittedName>
        <fullName evidence="2">Trep_Strep domain-containing protein</fullName>
    </submittedName>
</protein>
<dbReference type="AlphaFoldDB" id="A0A395X5P6"/>
<dbReference type="RefSeq" id="WP_118037212.1">
    <property type="nucleotide sequence ID" value="NZ_QRYY01000013.1"/>
</dbReference>
<dbReference type="EMBL" id="QRZI01000013">
    <property type="protein sequence ID" value="RGV61247.1"/>
    <property type="molecule type" value="Genomic_DNA"/>
</dbReference>
<dbReference type="PROSITE" id="PS51257">
    <property type="entry name" value="PROKAR_LIPOPROTEIN"/>
    <property type="match status" value="1"/>
</dbReference>
<proteinExistence type="predicted"/>
<keyword evidence="1" id="KW-1133">Transmembrane helix</keyword>
<keyword evidence="1" id="KW-0812">Transmembrane</keyword>
<feature type="transmembrane region" description="Helical" evidence="1">
    <location>
        <begin position="20"/>
        <end position="53"/>
    </location>
</feature>
<organism evidence="2 3">
    <name type="scientific">Blautia obeum</name>
    <dbReference type="NCBI Taxonomy" id="40520"/>
    <lineage>
        <taxon>Bacteria</taxon>
        <taxon>Bacillati</taxon>
        <taxon>Bacillota</taxon>
        <taxon>Clostridia</taxon>
        <taxon>Lachnospirales</taxon>
        <taxon>Lachnospiraceae</taxon>
        <taxon>Blautia</taxon>
    </lineage>
</organism>
<feature type="transmembrane region" description="Helical" evidence="1">
    <location>
        <begin position="65"/>
        <end position="85"/>
    </location>
</feature>
<feature type="transmembrane region" description="Helical" evidence="1">
    <location>
        <begin position="164"/>
        <end position="186"/>
    </location>
</feature>
<dbReference type="Proteomes" id="UP000265828">
    <property type="component" value="Unassembled WGS sequence"/>
</dbReference>
<comment type="caution">
    <text evidence="2">The sequence shown here is derived from an EMBL/GenBank/DDBJ whole genome shotgun (WGS) entry which is preliminary data.</text>
</comment>
<gene>
    <name evidence="2" type="ORF">DWW07_15395</name>
</gene>
<dbReference type="InterPro" id="IPR011733">
    <property type="entry name" value="CHP02185_IM"/>
</dbReference>
<reference evidence="2 3" key="1">
    <citation type="submission" date="2018-08" db="EMBL/GenBank/DDBJ databases">
        <title>A genome reference for cultivated species of the human gut microbiota.</title>
        <authorList>
            <person name="Zou Y."/>
            <person name="Xue W."/>
            <person name="Luo G."/>
        </authorList>
    </citation>
    <scope>NUCLEOTIDE SEQUENCE [LARGE SCALE GENOMIC DNA]</scope>
    <source>
        <strain evidence="2 3">AF14-23</strain>
    </source>
</reference>
<dbReference type="Pfam" id="PF09605">
    <property type="entry name" value="Trep_Strep"/>
    <property type="match status" value="1"/>
</dbReference>